<keyword evidence="6 11" id="KW-0697">Rotamase</keyword>
<name>A0ABU5GS49_9GAMM</name>
<evidence type="ECO:0000256" key="10">
    <source>
        <dbReference type="ARBA" id="ARBA00029986"/>
    </source>
</evidence>
<keyword evidence="11" id="KW-0963">Cytoplasm</keyword>
<comment type="domain">
    <text evidence="11">Consists of 3 domains; the N-terminus binds the ribosome, the middle domain has PPIase activity, while the C-terminus has intrinsic chaperone activity on its own.</text>
</comment>
<dbReference type="NCBIfam" id="TIGR00115">
    <property type="entry name" value="tig"/>
    <property type="match status" value="1"/>
</dbReference>
<keyword evidence="16" id="KW-1185">Reference proteome</keyword>
<keyword evidence="7 11" id="KW-0143">Chaperone</keyword>
<keyword evidence="8 11" id="KW-0413">Isomerase</keyword>
<organism evidence="15 16">
    <name type="scientific">Denitrificimonas halotolerans</name>
    <dbReference type="NCBI Taxonomy" id="3098930"/>
    <lineage>
        <taxon>Bacteria</taxon>
        <taxon>Pseudomonadati</taxon>
        <taxon>Pseudomonadota</taxon>
        <taxon>Gammaproteobacteria</taxon>
        <taxon>Pseudomonadales</taxon>
        <taxon>Pseudomonadaceae</taxon>
        <taxon>Denitrificimonas</taxon>
    </lineage>
</organism>
<keyword evidence="9 11" id="KW-0131">Cell cycle</keyword>
<dbReference type="Pfam" id="PF05697">
    <property type="entry name" value="Trigger_N"/>
    <property type="match status" value="1"/>
</dbReference>
<dbReference type="InterPro" id="IPR005215">
    <property type="entry name" value="Trig_fac"/>
</dbReference>
<dbReference type="InterPro" id="IPR027304">
    <property type="entry name" value="Trigger_fact/SurA_dom_sf"/>
</dbReference>
<dbReference type="SUPFAM" id="SSF54534">
    <property type="entry name" value="FKBP-like"/>
    <property type="match status" value="1"/>
</dbReference>
<dbReference type="RefSeq" id="WP_321553710.1">
    <property type="nucleotide sequence ID" value="NZ_JAXIVU010000010.1"/>
</dbReference>
<comment type="catalytic activity">
    <reaction evidence="1 11 12">
        <text>[protein]-peptidylproline (omega=180) = [protein]-peptidylproline (omega=0)</text>
        <dbReference type="Rhea" id="RHEA:16237"/>
        <dbReference type="Rhea" id="RHEA-COMP:10747"/>
        <dbReference type="Rhea" id="RHEA-COMP:10748"/>
        <dbReference type="ChEBI" id="CHEBI:83833"/>
        <dbReference type="ChEBI" id="CHEBI:83834"/>
        <dbReference type="EC" id="5.2.1.8"/>
    </reaction>
</comment>
<dbReference type="InterPro" id="IPR008880">
    <property type="entry name" value="Trigger_fac_C"/>
</dbReference>
<protein>
    <recommendedName>
        <fullName evidence="4 11">Trigger factor</fullName>
        <shortName evidence="11">TF</shortName>
        <ecNumber evidence="3 11">5.2.1.8</ecNumber>
    </recommendedName>
    <alternativeName>
        <fullName evidence="10 11">PPIase</fullName>
    </alternativeName>
</protein>
<dbReference type="EC" id="5.2.1.8" evidence="3 11"/>
<evidence type="ECO:0000256" key="12">
    <source>
        <dbReference type="PROSITE-ProRule" id="PRU00277"/>
    </source>
</evidence>
<proteinExistence type="inferred from homology"/>
<dbReference type="GO" id="GO:0003755">
    <property type="term" value="F:peptidyl-prolyl cis-trans isomerase activity"/>
    <property type="evidence" value="ECO:0007669"/>
    <property type="project" value="UniProtKB-EC"/>
</dbReference>
<dbReference type="Proteomes" id="UP001294570">
    <property type="component" value="Unassembled WGS sequence"/>
</dbReference>
<accession>A0ABU5GS49</accession>
<evidence type="ECO:0000256" key="8">
    <source>
        <dbReference type="ARBA" id="ARBA00023235"/>
    </source>
</evidence>
<feature type="domain" description="PPIase FKBP-type" evidence="14">
    <location>
        <begin position="161"/>
        <end position="246"/>
    </location>
</feature>
<dbReference type="Gene3D" id="3.10.50.40">
    <property type="match status" value="1"/>
</dbReference>
<evidence type="ECO:0000256" key="11">
    <source>
        <dbReference type="HAMAP-Rule" id="MF_00303"/>
    </source>
</evidence>
<dbReference type="SUPFAM" id="SSF102735">
    <property type="entry name" value="Trigger factor ribosome-binding domain"/>
    <property type="match status" value="1"/>
</dbReference>
<dbReference type="Pfam" id="PF05698">
    <property type="entry name" value="Trigger_C"/>
    <property type="match status" value="1"/>
</dbReference>
<evidence type="ECO:0000256" key="13">
    <source>
        <dbReference type="RuleBase" id="RU003914"/>
    </source>
</evidence>
<evidence type="ECO:0000313" key="16">
    <source>
        <dbReference type="Proteomes" id="UP001294570"/>
    </source>
</evidence>
<evidence type="ECO:0000256" key="5">
    <source>
        <dbReference type="ARBA" id="ARBA00022618"/>
    </source>
</evidence>
<dbReference type="HAMAP" id="MF_00303">
    <property type="entry name" value="Trigger_factor_Tig"/>
    <property type="match status" value="1"/>
</dbReference>
<dbReference type="EMBL" id="JAXIVU010000010">
    <property type="protein sequence ID" value="MDY7219619.1"/>
    <property type="molecule type" value="Genomic_DNA"/>
</dbReference>
<dbReference type="InterPro" id="IPR037041">
    <property type="entry name" value="Trigger_fac_C_sf"/>
</dbReference>
<dbReference type="Gene3D" id="3.30.70.1050">
    <property type="entry name" value="Trigger factor ribosome-binding domain"/>
    <property type="match status" value="1"/>
</dbReference>
<dbReference type="PIRSF" id="PIRSF003095">
    <property type="entry name" value="Trigger_factor"/>
    <property type="match status" value="1"/>
</dbReference>
<evidence type="ECO:0000256" key="7">
    <source>
        <dbReference type="ARBA" id="ARBA00023186"/>
    </source>
</evidence>
<dbReference type="Pfam" id="PF00254">
    <property type="entry name" value="FKBP_C"/>
    <property type="match status" value="1"/>
</dbReference>
<gene>
    <name evidence="11 15" type="primary">tig</name>
    <name evidence="15" type="ORF">TOI97_08595</name>
</gene>
<dbReference type="InterPro" id="IPR008881">
    <property type="entry name" value="Trigger_fac_ribosome-bd_bac"/>
</dbReference>
<dbReference type="PROSITE" id="PS50059">
    <property type="entry name" value="FKBP_PPIASE"/>
    <property type="match status" value="1"/>
</dbReference>
<reference evidence="15 16" key="1">
    <citation type="submission" date="2023-12" db="EMBL/GenBank/DDBJ databases">
        <title>Denitrificimonas halotolerans sp. nov.,a novel species isolated from landfill leachate.</title>
        <authorList>
            <person name="Wang S."/>
        </authorList>
    </citation>
    <scope>NUCLEOTIDE SEQUENCE [LARGE SCALE GENOMIC DNA]</scope>
    <source>
        <strain evidence="15 16">JX-1</strain>
    </source>
</reference>
<dbReference type="Gene3D" id="1.10.3120.10">
    <property type="entry name" value="Trigger factor, C-terminal domain"/>
    <property type="match status" value="1"/>
</dbReference>
<evidence type="ECO:0000256" key="3">
    <source>
        <dbReference type="ARBA" id="ARBA00013194"/>
    </source>
</evidence>
<dbReference type="PANTHER" id="PTHR30560:SF3">
    <property type="entry name" value="TRIGGER FACTOR-LIKE PROTEIN TIG, CHLOROPLASTIC"/>
    <property type="match status" value="1"/>
</dbReference>
<evidence type="ECO:0000256" key="6">
    <source>
        <dbReference type="ARBA" id="ARBA00023110"/>
    </source>
</evidence>
<evidence type="ECO:0000259" key="14">
    <source>
        <dbReference type="PROSITE" id="PS50059"/>
    </source>
</evidence>
<comment type="subcellular location">
    <subcellularLocation>
        <location evidence="11">Cytoplasm</location>
    </subcellularLocation>
    <text evidence="11">About half TF is bound to the ribosome near the polypeptide exit tunnel while the other half is free in the cytoplasm.</text>
</comment>
<comment type="function">
    <text evidence="11">Involved in protein export. Acts as a chaperone by maintaining the newly synthesized protein in an open conformation. Functions as a peptidyl-prolyl cis-trans isomerase.</text>
</comment>
<dbReference type="InterPro" id="IPR046357">
    <property type="entry name" value="PPIase_dom_sf"/>
</dbReference>
<evidence type="ECO:0000256" key="4">
    <source>
        <dbReference type="ARBA" id="ARBA00016902"/>
    </source>
</evidence>
<evidence type="ECO:0000313" key="15">
    <source>
        <dbReference type="EMBL" id="MDY7219619.1"/>
    </source>
</evidence>
<dbReference type="InterPro" id="IPR001179">
    <property type="entry name" value="PPIase_FKBP_dom"/>
</dbReference>
<keyword evidence="5 11" id="KW-0132">Cell division</keyword>
<dbReference type="PANTHER" id="PTHR30560">
    <property type="entry name" value="TRIGGER FACTOR CHAPERONE AND PEPTIDYL-PROLYL CIS/TRANS ISOMERASE"/>
    <property type="match status" value="1"/>
</dbReference>
<comment type="caution">
    <text evidence="15">The sequence shown here is derived from an EMBL/GenBank/DDBJ whole genome shotgun (WGS) entry which is preliminary data.</text>
</comment>
<evidence type="ECO:0000256" key="9">
    <source>
        <dbReference type="ARBA" id="ARBA00023306"/>
    </source>
</evidence>
<dbReference type="SUPFAM" id="SSF109998">
    <property type="entry name" value="Triger factor/SurA peptide-binding domain-like"/>
    <property type="match status" value="1"/>
</dbReference>
<dbReference type="InterPro" id="IPR036611">
    <property type="entry name" value="Trigger_fac_ribosome-bd_sf"/>
</dbReference>
<comment type="similarity">
    <text evidence="2 11 13">Belongs to the FKBP-type PPIase family. Tig subfamily.</text>
</comment>
<sequence length="449" mass="49697">MQVSVESTSALERKMNISVPAERIESEVTKRLQQTAKRAKVPGFRPGKVPMSIIRQRYEADARQEVLGDVIQATFYEAVVAEKVNPVGQPAIEPKVFEKDKDLEYVATFEVFPEFEVQGLEGIEVERQSAEVTDADVDNMLDILRKQNTRFAEVEREAALEDQVTINFVGTIDGEAFAGGTADNVPLVLGSGRMIPGFEDALVGCKAGETKVINPTFPEDYQNLDLAGKTAEFTVIVNKVEAPELPELDEEFFAMFGNTEGGLEGFRAEVKKNMERELNQAIKGKVKNQVMDGLLAANEVEVPSALISNEVDRLRVQAVQQFGGNIKPDQLPAELFTEQAQRRVALGLIVAQMVKQFEIKADDAQVRSTIEEMAAAYQEPEQVIEWYYKNEQQLEDVRAVVLEEQVVETVLGQAKVTDVTVPYEEAVKPAVPKAAAEAQTEEAEEAKAE</sequence>
<evidence type="ECO:0000256" key="2">
    <source>
        <dbReference type="ARBA" id="ARBA00005464"/>
    </source>
</evidence>
<evidence type="ECO:0000256" key="1">
    <source>
        <dbReference type="ARBA" id="ARBA00000971"/>
    </source>
</evidence>